<comment type="caution">
    <text evidence="2">The sequence shown here is derived from an EMBL/GenBank/DDBJ whole genome shotgun (WGS) entry which is preliminary data.</text>
</comment>
<dbReference type="AlphaFoldDB" id="A0A484FHZ3"/>
<accession>A0A484FHZ3</accession>
<dbReference type="EMBL" id="AMCV02000031">
    <property type="protein sequence ID" value="TDZ17195.1"/>
    <property type="molecule type" value="Genomic_DNA"/>
</dbReference>
<sequence>MRHIDSQLCQMVPAGHSRHLHQRKYSDLSAPDGPKRAGPISELTAANCLIAGQCSAVARVEVSPDTVISKPRMRLPDVRINAD</sequence>
<reference evidence="3" key="1">
    <citation type="journal article" date="2013" name="New Phytol.">
        <title>Comparative genomic and transcriptomic analyses reveal the hemibiotrophic stage shift of Colletotrichum fungi.</title>
        <authorList>
            <person name="Gan P."/>
            <person name="Ikeda K."/>
            <person name="Irieda H."/>
            <person name="Narusaka M."/>
            <person name="O'Connell R.J."/>
            <person name="Narusaka Y."/>
            <person name="Takano Y."/>
            <person name="Kubo Y."/>
            <person name="Shirasu K."/>
        </authorList>
    </citation>
    <scope>NUCLEOTIDE SEQUENCE [LARGE SCALE GENOMIC DNA]</scope>
    <source>
        <strain evidence="3">104-T / ATCC 96160 / CBS 514.97 / LARS 414 / MAFF 240422</strain>
    </source>
</reference>
<keyword evidence="3" id="KW-1185">Reference proteome</keyword>
<evidence type="ECO:0000313" key="3">
    <source>
        <dbReference type="Proteomes" id="UP000014480"/>
    </source>
</evidence>
<evidence type="ECO:0000313" key="2">
    <source>
        <dbReference type="EMBL" id="TDZ17195.1"/>
    </source>
</evidence>
<proteinExistence type="predicted"/>
<name>A0A484FHZ3_COLOR</name>
<protein>
    <submittedName>
        <fullName evidence="2">Uncharacterized protein</fullName>
    </submittedName>
</protein>
<evidence type="ECO:0000256" key="1">
    <source>
        <dbReference type="SAM" id="MobiDB-lite"/>
    </source>
</evidence>
<organism evidence="2 3">
    <name type="scientific">Colletotrichum orbiculare (strain 104-T / ATCC 96160 / CBS 514.97 / LARS 414 / MAFF 240422)</name>
    <name type="common">Cucumber anthracnose fungus</name>
    <name type="synonym">Colletotrichum lagenarium</name>
    <dbReference type="NCBI Taxonomy" id="1213857"/>
    <lineage>
        <taxon>Eukaryota</taxon>
        <taxon>Fungi</taxon>
        <taxon>Dikarya</taxon>
        <taxon>Ascomycota</taxon>
        <taxon>Pezizomycotina</taxon>
        <taxon>Sordariomycetes</taxon>
        <taxon>Hypocreomycetidae</taxon>
        <taxon>Glomerellales</taxon>
        <taxon>Glomerellaceae</taxon>
        <taxon>Colletotrichum</taxon>
        <taxon>Colletotrichum orbiculare species complex</taxon>
    </lineage>
</organism>
<reference evidence="3" key="2">
    <citation type="journal article" date="2019" name="Mol. Plant Microbe Interact.">
        <title>Genome sequence resources for four phytopathogenic fungi from the Colletotrichum orbiculare species complex.</title>
        <authorList>
            <person name="Gan P."/>
            <person name="Tsushima A."/>
            <person name="Narusaka M."/>
            <person name="Narusaka Y."/>
            <person name="Takano Y."/>
            <person name="Kubo Y."/>
            <person name="Shirasu K."/>
        </authorList>
    </citation>
    <scope>GENOME REANNOTATION</scope>
    <source>
        <strain evidence="3">104-T / ATCC 96160 / CBS 514.97 / LARS 414 / MAFF 240422</strain>
    </source>
</reference>
<dbReference type="Proteomes" id="UP000014480">
    <property type="component" value="Unassembled WGS sequence"/>
</dbReference>
<gene>
    <name evidence="2" type="ORF">Cob_v009915</name>
</gene>
<feature type="region of interest" description="Disordered" evidence="1">
    <location>
        <begin position="14"/>
        <end position="37"/>
    </location>
</feature>